<feature type="domain" description="Gfo/Idh/MocA-like oxidoreductase N-terminal" evidence="2">
    <location>
        <begin position="3"/>
        <end position="114"/>
    </location>
</feature>
<comment type="caution">
    <text evidence="4">The sequence shown here is derived from an EMBL/GenBank/DDBJ whole genome shotgun (WGS) entry which is preliminary data.</text>
</comment>
<evidence type="ECO:0000259" key="3">
    <source>
        <dbReference type="Pfam" id="PF22725"/>
    </source>
</evidence>
<dbReference type="Proteomes" id="UP000520814">
    <property type="component" value="Unassembled WGS sequence"/>
</dbReference>
<dbReference type="Pfam" id="PF01408">
    <property type="entry name" value="GFO_IDH_MocA"/>
    <property type="match status" value="1"/>
</dbReference>
<dbReference type="InterPro" id="IPR055170">
    <property type="entry name" value="GFO_IDH_MocA-like_dom"/>
</dbReference>
<accession>A0A7W9SP69</accession>
<gene>
    <name evidence="4" type="ORF">HNQ39_001260</name>
</gene>
<dbReference type="PANTHER" id="PTHR43818">
    <property type="entry name" value="BCDNA.GH03377"/>
    <property type="match status" value="1"/>
</dbReference>
<dbReference type="Pfam" id="PF22725">
    <property type="entry name" value="GFO_IDH_MocA_C3"/>
    <property type="match status" value="1"/>
</dbReference>
<dbReference type="PANTHER" id="PTHR43818:SF11">
    <property type="entry name" value="BCDNA.GH03377"/>
    <property type="match status" value="1"/>
</dbReference>
<keyword evidence="5" id="KW-1185">Reference proteome</keyword>
<reference evidence="4 5" key="1">
    <citation type="submission" date="2020-08" db="EMBL/GenBank/DDBJ databases">
        <title>Genomic Encyclopedia of Type Strains, Phase IV (KMG-IV): sequencing the most valuable type-strain genomes for metagenomic binning, comparative biology and taxonomic classification.</title>
        <authorList>
            <person name="Goeker M."/>
        </authorList>
    </citation>
    <scope>NUCLEOTIDE SEQUENCE [LARGE SCALE GENOMIC DNA]</scope>
    <source>
        <strain evidence="4 5">DSM 23562</strain>
    </source>
</reference>
<keyword evidence="1" id="KW-0560">Oxidoreductase</keyword>
<dbReference type="Gene3D" id="3.40.50.720">
    <property type="entry name" value="NAD(P)-binding Rossmann-like Domain"/>
    <property type="match status" value="1"/>
</dbReference>
<dbReference type="InterPro" id="IPR050463">
    <property type="entry name" value="Gfo/Idh/MocA_oxidrdct_glycsds"/>
</dbReference>
<dbReference type="EMBL" id="JACHGW010000001">
    <property type="protein sequence ID" value="MBB6049498.1"/>
    <property type="molecule type" value="Genomic_DNA"/>
</dbReference>
<evidence type="ECO:0000313" key="5">
    <source>
        <dbReference type="Proteomes" id="UP000520814"/>
    </source>
</evidence>
<dbReference type="GO" id="GO:0000166">
    <property type="term" value="F:nucleotide binding"/>
    <property type="evidence" value="ECO:0007669"/>
    <property type="project" value="InterPro"/>
</dbReference>
<evidence type="ECO:0000313" key="4">
    <source>
        <dbReference type="EMBL" id="MBB6049498.1"/>
    </source>
</evidence>
<feature type="domain" description="GFO/IDH/MocA-like oxidoreductase" evidence="3">
    <location>
        <begin position="131"/>
        <end position="281"/>
    </location>
</feature>
<dbReference type="SUPFAM" id="SSF51735">
    <property type="entry name" value="NAD(P)-binding Rossmann-fold domains"/>
    <property type="match status" value="1"/>
</dbReference>
<dbReference type="RefSeq" id="WP_184193098.1">
    <property type="nucleotide sequence ID" value="NZ_JACHGW010000001.1"/>
</dbReference>
<evidence type="ECO:0000256" key="1">
    <source>
        <dbReference type="ARBA" id="ARBA00023002"/>
    </source>
</evidence>
<protein>
    <submittedName>
        <fullName evidence="4">Putative dehydrogenase</fullName>
    </submittedName>
</protein>
<dbReference type="SUPFAM" id="SSF55347">
    <property type="entry name" value="Glyceraldehyde-3-phosphate dehydrogenase-like, C-terminal domain"/>
    <property type="match status" value="1"/>
</dbReference>
<dbReference type="AlphaFoldDB" id="A0A7W9SP69"/>
<evidence type="ECO:0000259" key="2">
    <source>
        <dbReference type="Pfam" id="PF01408"/>
    </source>
</evidence>
<dbReference type="InterPro" id="IPR000683">
    <property type="entry name" value="Gfo/Idh/MocA-like_OxRdtase_N"/>
</dbReference>
<organism evidence="4 5">
    <name type="scientific">Armatimonas rosea</name>
    <dbReference type="NCBI Taxonomy" id="685828"/>
    <lineage>
        <taxon>Bacteria</taxon>
        <taxon>Bacillati</taxon>
        <taxon>Armatimonadota</taxon>
        <taxon>Armatimonadia</taxon>
        <taxon>Armatimonadales</taxon>
        <taxon>Armatimonadaceae</taxon>
        <taxon>Armatimonas</taxon>
    </lineage>
</organism>
<sequence>MLRAVVIGAGFAGEGHTRALQHAGVEVVALCGRELPVVEARATALGVPHASTDWCATLERLRPEIIALATPAALRRDVIEAAVALDCHLYCDKPLATTTAEARALCSLVESTSLRHAFAATRRYDPSVVWLAELVAQGTIGAITKATYQVRAHLAPPLPWSWALSLEQGGGLLNGHFPHLLSILERVLAGPVCAATGKAAFAISQAPVLPGIHDFRDWGARADTLTPDELAQAEWRECDADTSYEAQLRFDTPTGEVSVALVSGPSVTAGQLRLVGERGTLIADGEAAFRIFLDGKELPIPSRLTAALPALDGGCQDRWAALAQDFVADIRGEPHAPYLTFHDGVRYQEAAEAIRRGHIWVH</sequence>
<dbReference type="InterPro" id="IPR036291">
    <property type="entry name" value="NAD(P)-bd_dom_sf"/>
</dbReference>
<dbReference type="Gene3D" id="3.30.360.10">
    <property type="entry name" value="Dihydrodipicolinate Reductase, domain 2"/>
    <property type="match status" value="1"/>
</dbReference>
<name>A0A7W9SP69_ARMRO</name>
<dbReference type="GO" id="GO:0016491">
    <property type="term" value="F:oxidoreductase activity"/>
    <property type="evidence" value="ECO:0007669"/>
    <property type="project" value="UniProtKB-KW"/>
</dbReference>
<proteinExistence type="predicted"/>